<dbReference type="Pfam" id="PF09588">
    <property type="entry name" value="YqaJ"/>
    <property type="match status" value="1"/>
</dbReference>
<dbReference type="Proteomes" id="UP000189800">
    <property type="component" value="Unassembled WGS sequence"/>
</dbReference>
<dbReference type="STRING" id="470453.B0680_06925"/>
<organism evidence="2 3">
    <name type="scientific">Moraxella pluranimalium</name>
    <dbReference type="NCBI Taxonomy" id="470453"/>
    <lineage>
        <taxon>Bacteria</taxon>
        <taxon>Pseudomonadati</taxon>
        <taxon>Pseudomonadota</taxon>
        <taxon>Gammaproteobacteria</taxon>
        <taxon>Moraxellales</taxon>
        <taxon>Moraxellaceae</taxon>
        <taxon>Moraxella</taxon>
    </lineage>
</organism>
<feature type="domain" description="YqaJ viral recombinase" evidence="1">
    <location>
        <begin position="56"/>
        <end position="194"/>
    </location>
</feature>
<dbReference type="PANTHER" id="PTHR46609">
    <property type="entry name" value="EXONUCLEASE, PHAGE-TYPE/RECB, C-TERMINAL DOMAIN-CONTAINING PROTEIN"/>
    <property type="match status" value="1"/>
</dbReference>
<name>A0A1T0CMS3_9GAMM</name>
<evidence type="ECO:0000259" key="1">
    <source>
        <dbReference type="Pfam" id="PF09588"/>
    </source>
</evidence>
<dbReference type="InterPro" id="IPR051703">
    <property type="entry name" value="NF-kappa-B_Signaling_Reg"/>
</dbReference>
<dbReference type="PANTHER" id="PTHR46609:SF6">
    <property type="entry name" value="EXONUCLEASE, PHAGE-TYPE_RECB, C-TERMINAL DOMAIN-CONTAINING PROTEIN-RELATED"/>
    <property type="match status" value="1"/>
</dbReference>
<proteinExistence type="predicted"/>
<dbReference type="InterPro" id="IPR011335">
    <property type="entry name" value="Restrct_endonuc-II-like"/>
</dbReference>
<dbReference type="InterPro" id="IPR017482">
    <property type="entry name" value="Lambda-type_endonuclease"/>
</dbReference>
<evidence type="ECO:0000313" key="2">
    <source>
        <dbReference type="EMBL" id="OOS23461.1"/>
    </source>
</evidence>
<dbReference type="NCBIfam" id="TIGR03033">
    <property type="entry name" value="phage_rel_nuc"/>
    <property type="match status" value="1"/>
</dbReference>
<reference evidence="2 3" key="1">
    <citation type="submission" date="2017-02" db="EMBL/GenBank/DDBJ databases">
        <title>Draft genome sequence of Moraxella pluranimalium CCUG 54913T type strain.</title>
        <authorList>
            <person name="Salva-Serra F."/>
            <person name="Engstrom-Jakobsson H."/>
            <person name="Thorell K."/>
            <person name="Jaen-Luchoro D."/>
            <person name="Gonzales-Siles L."/>
            <person name="Karlsson R."/>
            <person name="Yazdan S."/>
            <person name="Boulund F."/>
            <person name="Johnning A."/>
            <person name="Engstrand L."/>
            <person name="Kristiansson E."/>
            <person name="Moore E."/>
        </authorList>
    </citation>
    <scope>NUCLEOTIDE SEQUENCE [LARGE SCALE GENOMIC DNA]</scope>
    <source>
        <strain evidence="2 3">CCUG 54913</strain>
    </source>
</reference>
<gene>
    <name evidence="2" type="ORF">B0680_06925</name>
</gene>
<dbReference type="RefSeq" id="WP_078254374.1">
    <property type="nucleotide sequence ID" value="NZ_MUYU01000016.1"/>
</dbReference>
<accession>A0A1T0CMS3</accession>
<dbReference type="SUPFAM" id="SSF52980">
    <property type="entry name" value="Restriction endonuclease-like"/>
    <property type="match status" value="1"/>
</dbReference>
<dbReference type="InterPro" id="IPR019080">
    <property type="entry name" value="YqaJ_viral_recombinase"/>
</dbReference>
<protein>
    <submittedName>
        <fullName evidence="2">YqaJ-like viral recombinase</fullName>
    </submittedName>
</protein>
<dbReference type="Gene3D" id="3.90.320.10">
    <property type="match status" value="1"/>
</dbReference>
<dbReference type="OrthoDB" id="46225at2"/>
<dbReference type="InterPro" id="IPR011604">
    <property type="entry name" value="PDDEXK-like_dom_sf"/>
</dbReference>
<dbReference type="AlphaFoldDB" id="A0A1T0CMS3"/>
<comment type="caution">
    <text evidence="2">The sequence shown here is derived from an EMBL/GenBank/DDBJ whole genome shotgun (WGS) entry which is preliminary data.</text>
</comment>
<evidence type="ECO:0000313" key="3">
    <source>
        <dbReference type="Proteomes" id="UP000189800"/>
    </source>
</evidence>
<keyword evidence="3" id="KW-1185">Reference proteome</keyword>
<dbReference type="EMBL" id="MUYU01000016">
    <property type="protein sequence ID" value="OOS23461.1"/>
    <property type="molecule type" value="Genomic_DNA"/>
</dbReference>
<sequence length="358" mass="40003">MNPTLSQPNAQTNSSPTGIVALKSDYPIAKAGKSVKSVNLGKPIRLVDTKDLSHQEWLDVRKQGIGSSDAPTVCGVNPYMSLLELWLIKTGRTEPSQTPVDGYAPLYWGKQLEPLVAKYYTAKTGNKVRRVNAVLQHPEHEFMLANLDYAVSNPDVGVLEIKTAGIHGAKLWQNGVPLYVACQVQHQLAVTGKQLAHVCVLLGGHEARLFEVKRDDVLIEQIIKQERQFWQYVKDDIAPPADGSESAQKALQALCPSGVGEIDFSDNLLLNDYFDELLEQKRLIDEHQARFDYLKQQLCQAMNEHDIATFAHGSISWKKSKDSVSLDSKALLKDKPELLEQYPQIRQGSRRFVINHAK</sequence>